<dbReference type="InterPro" id="IPR017853">
    <property type="entry name" value="GH"/>
</dbReference>
<sequence length="131" mass="14844">MMKQTPFHKATLSSNQQVMIKGKRHEIFNYFSLLSPTLYQSPAQLHCFPNPFSGLTFIDNHDTSSTQNIWPFPSNKVMQGYAYILTHPGIPSIVWQFGASAGDCPFGRASPFGREEDMSTLVYNHAWLIMV</sequence>
<keyword evidence="4" id="KW-1185">Reference proteome</keyword>
<organism evidence="3 4">
    <name type="scientific">Prunus armeniaca</name>
    <name type="common">Apricot</name>
    <name type="synonym">Armeniaca vulgaris</name>
    <dbReference type="NCBI Taxonomy" id="36596"/>
    <lineage>
        <taxon>Eukaryota</taxon>
        <taxon>Viridiplantae</taxon>
        <taxon>Streptophyta</taxon>
        <taxon>Embryophyta</taxon>
        <taxon>Tracheophyta</taxon>
        <taxon>Spermatophyta</taxon>
        <taxon>Magnoliopsida</taxon>
        <taxon>eudicotyledons</taxon>
        <taxon>Gunneridae</taxon>
        <taxon>Pentapetalae</taxon>
        <taxon>rosids</taxon>
        <taxon>fabids</taxon>
        <taxon>Rosales</taxon>
        <taxon>Rosaceae</taxon>
        <taxon>Amygdaloideae</taxon>
        <taxon>Amygdaleae</taxon>
        <taxon>Prunus</taxon>
    </lineage>
</organism>
<evidence type="ECO:0000313" key="3">
    <source>
        <dbReference type="EMBL" id="CAB4303778.1"/>
    </source>
</evidence>
<evidence type="ECO:0000313" key="4">
    <source>
        <dbReference type="Proteomes" id="UP000507245"/>
    </source>
</evidence>
<accession>A0A6J5WZ95</accession>
<reference evidence="4" key="1">
    <citation type="journal article" date="2020" name="Genome Biol.">
        <title>Gamete binning: chromosome-level and haplotype-resolved genome assembly enabled by high-throughput single-cell sequencing of gamete genomes.</title>
        <authorList>
            <person name="Campoy J.A."/>
            <person name="Sun H."/>
            <person name="Goel M."/>
            <person name="Jiao W.-B."/>
            <person name="Folz-Donahue K."/>
            <person name="Wang N."/>
            <person name="Rubio M."/>
            <person name="Liu C."/>
            <person name="Kukat C."/>
            <person name="Ruiz D."/>
            <person name="Huettel B."/>
            <person name="Schneeberger K."/>
        </authorList>
    </citation>
    <scope>NUCLEOTIDE SEQUENCE [LARGE SCALE GENOMIC DNA]</scope>
    <source>
        <strain evidence="4">cv. Rojo Pasion</strain>
    </source>
</reference>
<dbReference type="Proteomes" id="UP000507245">
    <property type="component" value="Unassembled WGS sequence"/>
</dbReference>
<dbReference type="Gene3D" id="3.20.20.80">
    <property type="entry name" value="Glycosidases"/>
    <property type="match status" value="1"/>
</dbReference>
<dbReference type="OrthoDB" id="1750194at2759"/>
<evidence type="ECO:0000256" key="2">
    <source>
        <dbReference type="ARBA" id="ARBA00030238"/>
    </source>
</evidence>
<evidence type="ECO:0000256" key="1">
    <source>
        <dbReference type="ARBA" id="ARBA00008061"/>
    </source>
</evidence>
<name>A0A6J5WZ95_PRUAR</name>
<dbReference type="AlphaFoldDB" id="A0A6J5WZ95"/>
<gene>
    <name evidence="3" type="ORF">ORAREDHAP_LOCUS20450</name>
</gene>
<comment type="similarity">
    <text evidence="1">Belongs to the glycosyl hydrolase 13 family.</text>
</comment>
<dbReference type="EMBL" id="CAEKKB010000003">
    <property type="protein sequence ID" value="CAB4303778.1"/>
    <property type="molecule type" value="Genomic_DNA"/>
</dbReference>
<protein>
    <recommendedName>
        <fullName evidence="2">1,4-alpha-D-glucan glucanohydrolase</fullName>
    </recommendedName>
</protein>
<dbReference type="PANTHER" id="PTHR43447">
    <property type="entry name" value="ALPHA-AMYLASE"/>
    <property type="match status" value="1"/>
</dbReference>
<dbReference type="SUPFAM" id="SSF51445">
    <property type="entry name" value="(Trans)glycosidases"/>
    <property type="match status" value="1"/>
</dbReference>
<proteinExistence type="inferred from homology"/>